<evidence type="ECO:0000259" key="7">
    <source>
        <dbReference type="PROSITE" id="PS50249"/>
    </source>
</evidence>
<dbReference type="EMBL" id="JAHLFU010000226">
    <property type="protein sequence ID" value="MBU3854357.1"/>
    <property type="molecule type" value="Genomic_DNA"/>
</dbReference>
<keyword evidence="4" id="KW-0862">Zinc</keyword>
<name>A0A9E2L9B8_9BACT</name>
<comment type="caution">
    <text evidence="8">The sequence shown here is derived from an EMBL/GenBank/DDBJ whole genome shotgun (WGS) entry which is preliminary data.</text>
</comment>
<dbReference type="Proteomes" id="UP000823865">
    <property type="component" value="Unassembled WGS sequence"/>
</dbReference>
<dbReference type="PROSITE" id="PS01302">
    <property type="entry name" value="UPF0758"/>
    <property type="match status" value="1"/>
</dbReference>
<dbReference type="Gene3D" id="3.40.140.10">
    <property type="entry name" value="Cytidine Deaminase, domain 2"/>
    <property type="match status" value="1"/>
</dbReference>
<protein>
    <submittedName>
        <fullName evidence="8">DNA repair protein RadC</fullName>
    </submittedName>
</protein>
<keyword evidence="5" id="KW-0482">Metalloprotease</keyword>
<dbReference type="InterPro" id="IPR020891">
    <property type="entry name" value="UPF0758_CS"/>
</dbReference>
<dbReference type="GO" id="GO:0008237">
    <property type="term" value="F:metallopeptidase activity"/>
    <property type="evidence" value="ECO:0007669"/>
    <property type="project" value="UniProtKB-KW"/>
</dbReference>
<evidence type="ECO:0000256" key="5">
    <source>
        <dbReference type="ARBA" id="ARBA00023049"/>
    </source>
</evidence>
<accession>A0A9E2L9B8</accession>
<dbReference type="Pfam" id="PF04002">
    <property type="entry name" value="RadC"/>
    <property type="match status" value="1"/>
</dbReference>
<evidence type="ECO:0000313" key="8">
    <source>
        <dbReference type="EMBL" id="MBU3854357.1"/>
    </source>
</evidence>
<dbReference type="InterPro" id="IPR037518">
    <property type="entry name" value="MPN"/>
</dbReference>
<evidence type="ECO:0000256" key="4">
    <source>
        <dbReference type="ARBA" id="ARBA00022833"/>
    </source>
</evidence>
<feature type="domain" description="MPN" evidence="7">
    <location>
        <begin position="123"/>
        <end position="245"/>
    </location>
</feature>
<dbReference type="InterPro" id="IPR046778">
    <property type="entry name" value="UPF0758_N"/>
</dbReference>
<evidence type="ECO:0000256" key="6">
    <source>
        <dbReference type="RuleBase" id="RU003797"/>
    </source>
</evidence>
<dbReference type="PANTHER" id="PTHR30471">
    <property type="entry name" value="DNA REPAIR PROTEIN RADC"/>
    <property type="match status" value="1"/>
</dbReference>
<reference evidence="8" key="2">
    <citation type="submission" date="2021-04" db="EMBL/GenBank/DDBJ databases">
        <authorList>
            <person name="Gilroy R."/>
        </authorList>
    </citation>
    <scope>NUCLEOTIDE SEQUENCE</scope>
    <source>
        <strain evidence="8">G3-2149</strain>
    </source>
</reference>
<dbReference type="NCBIfam" id="NF000642">
    <property type="entry name" value="PRK00024.1"/>
    <property type="match status" value="1"/>
</dbReference>
<evidence type="ECO:0000256" key="3">
    <source>
        <dbReference type="ARBA" id="ARBA00022801"/>
    </source>
</evidence>
<organism evidence="8 9">
    <name type="scientific">Candidatus Paraprevotella stercoravium</name>
    <dbReference type="NCBI Taxonomy" id="2838725"/>
    <lineage>
        <taxon>Bacteria</taxon>
        <taxon>Pseudomonadati</taxon>
        <taxon>Bacteroidota</taxon>
        <taxon>Bacteroidia</taxon>
        <taxon>Bacteroidales</taxon>
        <taxon>Prevotellaceae</taxon>
        <taxon>Paraprevotella</taxon>
    </lineage>
</organism>
<keyword evidence="3" id="KW-0378">Hydrolase</keyword>
<reference evidence="8" key="1">
    <citation type="journal article" date="2021" name="PeerJ">
        <title>Extensive microbial diversity within the chicken gut microbiome revealed by metagenomics and culture.</title>
        <authorList>
            <person name="Gilroy R."/>
            <person name="Ravi A."/>
            <person name="Getino M."/>
            <person name="Pursley I."/>
            <person name="Horton D.L."/>
            <person name="Alikhan N.F."/>
            <person name="Baker D."/>
            <person name="Gharbi K."/>
            <person name="Hall N."/>
            <person name="Watson M."/>
            <person name="Adriaenssens E.M."/>
            <person name="Foster-Nyarko E."/>
            <person name="Jarju S."/>
            <person name="Secka A."/>
            <person name="Antonio M."/>
            <person name="Oren A."/>
            <person name="Chaudhuri R.R."/>
            <person name="La Ragione R."/>
            <person name="Hildebrand F."/>
            <person name="Pallen M.J."/>
        </authorList>
    </citation>
    <scope>NUCLEOTIDE SEQUENCE</scope>
    <source>
        <strain evidence="8">G3-2149</strain>
    </source>
</reference>
<comment type="similarity">
    <text evidence="6">Belongs to the UPF0758 family.</text>
</comment>
<evidence type="ECO:0000313" key="9">
    <source>
        <dbReference type="Proteomes" id="UP000823865"/>
    </source>
</evidence>
<dbReference type="GO" id="GO:0006508">
    <property type="term" value="P:proteolysis"/>
    <property type="evidence" value="ECO:0007669"/>
    <property type="project" value="UniProtKB-KW"/>
</dbReference>
<dbReference type="SUPFAM" id="SSF102712">
    <property type="entry name" value="JAB1/MPN domain"/>
    <property type="match status" value="1"/>
</dbReference>
<dbReference type="PROSITE" id="PS50249">
    <property type="entry name" value="MPN"/>
    <property type="match status" value="1"/>
</dbReference>
<dbReference type="NCBIfam" id="TIGR00608">
    <property type="entry name" value="radc"/>
    <property type="match status" value="1"/>
</dbReference>
<dbReference type="PANTHER" id="PTHR30471:SF3">
    <property type="entry name" value="UPF0758 PROTEIN YEES-RELATED"/>
    <property type="match status" value="1"/>
</dbReference>
<dbReference type="CDD" id="cd08071">
    <property type="entry name" value="MPN_DUF2466"/>
    <property type="match status" value="1"/>
</dbReference>
<proteinExistence type="inferred from homology"/>
<evidence type="ECO:0000256" key="1">
    <source>
        <dbReference type="ARBA" id="ARBA00022670"/>
    </source>
</evidence>
<dbReference type="Pfam" id="PF20582">
    <property type="entry name" value="UPF0758_N"/>
    <property type="match status" value="1"/>
</dbReference>
<keyword evidence="1" id="KW-0645">Protease</keyword>
<keyword evidence="2" id="KW-0479">Metal-binding</keyword>
<gene>
    <name evidence="8" type="primary">radC</name>
    <name evidence="8" type="ORF">H9789_11195</name>
</gene>
<sequence>MEQGRLNIKQWAEEDRPREKLVAKGVDALSNAELLAILIGSGNTEESAVELMRRLLADCGNSLNALGKMSLDDLTGTISQNDDGRMRTVRRYKGLGVAKAVTIMAACELGKRRMQEEVTERKQIRSSEDLYRYYLPLMQDLQHEECHVLLLNQACRILENVLVSKGGLTETAVDIRLIMRMALLRQATVVALCHNHPSGNARPSAEDNRLTDRLAKACKMMNIHFLDHVIVTDGKYYSYRDEGTLI</sequence>
<dbReference type="InterPro" id="IPR025657">
    <property type="entry name" value="RadC_JAB"/>
</dbReference>
<dbReference type="InterPro" id="IPR001405">
    <property type="entry name" value="UPF0758"/>
</dbReference>
<dbReference type="AlphaFoldDB" id="A0A9E2L9B8"/>
<dbReference type="GO" id="GO:0046872">
    <property type="term" value="F:metal ion binding"/>
    <property type="evidence" value="ECO:0007669"/>
    <property type="project" value="UniProtKB-KW"/>
</dbReference>
<evidence type="ECO:0000256" key="2">
    <source>
        <dbReference type="ARBA" id="ARBA00022723"/>
    </source>
</evidence>